<keyword evidence="1" id="KW-0645">Protease</keyword>
<feature type="domain" description="JAB" evidence="7">
    <location>
        <begin position="12"/>
        <end position="140"/>
    </location>
</feature>
<dbReference type="GO" id="GO:0006508">
    <property type="term" value="P:proteolysis"/>
    <property type="evidence" value="ECO:0007669"/>
    <property type="project" value="UniProtKB-KW"/>
</dbReference>
<dbReference type="GO" id="GO:0046872">
    <property type="term" value="F:metal ion binding"/>
    <property type="evidence" value="ECO:0007669"/>
    <property type="project" value="UniProtKB-KW"/>
</dbReference>
<evidence type="ECO:0008006" key="10">
    <source>
        <dbReference type="Google" id="ProtNLM"/>
    </source>
</evidence>
<evidence type="ECO:0000256" key="5">
    <source>
        <dbReference type="ARBA" id="ARBA00023049"/>
    </source>
</evidence>
<accession>A0A172YF84</accession>
<evidence type="ECO:0000256" key="3">
    <source>
        <dbReference type="ARBA" id="ARBA00022801"/>
    </source>
</evidence>
<dbReference type="InterPro" id="IPR035985">
    <property type="entry name" value="Ubiquitin-activating_enz"/>
</dbReference>
<dbReference type="SUPFAM" id="SSF69572">
    <property type="entry name" value="Activating enzymes of the ubiquitin-like proteins"/>
    <property type="match status" value="1"/>
</dbReference>
<dbReference type="EMBL" id="CP015243">
    <property type="protein sequence ID" value="ANF57930.1"/>
    <property type="molecule type" value="Genomic_DNA"/>
</dbReference>
<dbReference type="Pfam" id="PF00899">
    <property type="entry name" value="ThiF"/>
    <property type="match status" value="1"/>
</dbReference>
<evidence type="ECO:0000256" key="2">
    <source>
        <dbReference type="ARBA" id="ARBA00022723"/>
    </source>
</evidence>
<sequence>MSPAALDIVLLEPHEAALRLLLQRENGAEASAYVLFGKADVSADPWSGVPRTRLISHEVIPVAADEMVSASPVHVTWSTRGFMRILGIAKERGLVAGLVHTHPNAAAFFSDQDDRNESELARTTFNKGVSGLASMVFGRDDAIAGRLWTAPGKTVMASSISLVGSQIKIARTVAAADEDQFLARQAALFGQGFNPVVRGLRVGVVGGGGTGSAVAMLLARLGVGFLGLVDKDTIDVTNLNRVHGSRTADVDAGLAKVDILAREIRAAGLGTQVVTKEEWVGHPDLRDLLRSCDVLFGCTDDHQGRLTLNRLAHYYGIPLIDVGLRMRAARSGADYDMTGRVSTIGPGKPCLMCLGVADPRRAAAEGLRRSDPAEFERRKAEAYVDGGGDPAPAVVTFTTAIACAAVDELIQGLTGFRGPAGMSHNRIRRFDRVEDRTMTCRPLASCPVCASQASWGRGDVNPFLGVIG</sequence>
<dbReference type="RefSeq" id="WP_064122847.1">
    <property type="nucleotide sequence ID" value="NZ_CP015243.1"/>
</dbReference>
<keyword evidence="5" id="KW-0482">Metalloprotease</keyword>
<dbReference type="KEGG" id="haa:A5892_11035"/>
<dbReference type="InterPro" id="IPR000594">
    <property type="entry name" value="ThiF_NAD_FAD-bd"/>
</dbReference>
<keyword evidence="9" id="KW-1185">Reference proteome</keyword>
<keyword evidence="3" id="KW-0378">Hydrolase</keyword>
<gene>
    <name evidence="8" type="ORF">A5892_11035</name>
</gene>
<dbReference type="InterPro" id="IPR045886">
    <property type="entry name" value="ThiF/MoeB/HesA"/>
</dbReference>
<name>A0A172YF84_9GAMM</name>
<dbReference type="GO" id="GO:0061503">
    <property type="term" value="F:tRNA threonylcarbamoyladenosine dehydratase"/>
    <property type="evidence" value="ECO:0007669"/>
    <property type="project" value="TreeGrafter"/>
</dbReference>
<dbReference type="InterPro" id="IPR028090">
    <property type="entry name" value="JAB_dom_prok"/>
</dbReference>
<protein>
    <recommendedName>
        <fullName evidence="10">Thiamine biosynthesis protein ThiF</fullName>
    </recommendedName>
</protein>
<dbReference type="Pfam" id="PF14464">
    <property type="entry name" value="Prok-JAB"/>
    <property type="match status" value="1"/>
</dbReference>
<dbReference type="AlphaFoldDB" id="A0A172YF84"/>
<reference evidence="8 9" key="1">
    <citation type="submission" date="2016-04" db="EMBL/GenBank/DDBJ databases">
        <title>Complete Genome Sequence of Halotalea alkalilenta IHB B 13600.</title>
        <authorList>
            <person name="Swarnkar M.K."/>
            <person name="Sharma A."/>
            <person name="Kaushal K."/>
            <person name="Soni R."/>
            <person name="Rana S."/>
            <person name="Singh A.K."/>
            <person name="Gulati A."/>
        </authorList>
    </citation>
    <scope>NUCLEOTIDE SEQUENCE [LARGE SCALE GENOMIC DNA]</scope>
    <source>
        <strain evidence="8 9">IHB B 13600</strain>
    </source>
</reference>
<evidence type="ECO:0000313" key="9">
    <source>
        <dbReference type="Proteomes" id="UP000077875"/>
    </source>
</evidence>
<dbReference type="Proteomes" id="UP000077875">
    <property type="component" value="Chromosome"/>
</dbReference>
<dbReference type="PANTHER" id="PTHR43267">
    <property type="entry name" value="TRNA THREONYLCARBAMOYLADENOSINE DEHYDRATASE"/>
    <property type="match status" value="1"/>
</dbReference>
<feature type="domain" description="THIF-type NAD/FAD binding fold" evidence="6">
    <location>
        <begin position="183"/>
        <end position="442"/>
    </location>
</feature>
<dbReference type="GO" id="GO:0008237">
    <property type="term" value="F:metallopeptidase activity"/>
    <property type="evidence" value="ECO:0007669"/>
    <property type="project" value="UniProtKB-KW"/>
</dbReference>
<dbReference type="PANTHER" id="PTHR43267:SF1">
    <property type="entry name" value="TRNA THREONYLCARBAMOYLADENOSINE DEHYDRATASE"/>
    <property type="match status" value="1"/>
</dbReference>
<evidence type="ECO:0000256" key="4">
    <source>
        <dbReference type="ARBA" id="ARBA00022833"/>
    </source>
</evidence>
<organism evidence="8 9">
    <name type="scientific">Halotalea alkalilenta</name>
    <dbReference type="NCBI Taxonomy" id="376489"/>
    <lineage>
        <taxon>Bacteria</taxon>
        <taxon>Pseudomonadati</taxon>
        <taxon>Pseudomonadota</taxon>
        <taxon>Gammaproteobacteria</taxon>
        <taxon>Oceanospirillales</taxon>
        <taxon>Halomonadaceae</taxon>
        <taxon>Halotalea</taxon>
    </lineage>
</organism>
<evidence type="ECO:0000259" key="7">
    <source>
        <dbReference type="Pfam" id="PF14464"/>
    </source>
</evidence>
<dbReference type="GO" id="GO:0061504">
    <property type="term" value="P:cyclic threonylcarbamoyladenosine biosynthetic process"/>
    <property type="evidence" value="ECO:0007669"/>
    <property type="project" value="TreeGrafter"/>
</dbReference>
<evidence type="ECO:0000256" key="1">
    <source>
        <dbReference type="ARBA" id="ARBA00022670"/>
    </source>
</evidence>
<dbReference type="Gene3D" id="3.40.50.720">
    <property type="entry name" value="NAD(P)-binding Rossmann-like Domain"/>
    <property type="match status" value="1"/>
</dbReference>
<keyword evidence="4" id="KW-0862">Zinc</keyword>
<evidence type="ECO:0000313" key="8">
    <source>
        <dbReference type="EMBL" id="ANF57930.1"/>
    </source>
</evidence>
<proteinExistence type="predicted"/>
<dbReference type="GO" id="GO:0008641">
    <property type="term" value="F:ubiquitin-like modifier activating enzyme activity"/>
    <property type="evidence" value="ECO:0007669"/>
    <property type="project" value="InterPro"/>
</dbReference>
<dbReference type="STRING" id="376489.A5892_11035"/>
<keyword evidence="2" id="KW-0479">Metal-binding</keyword>
<evidence type="ECO:0000259" key="6">
    <source>
        <dbReference type="Pfam" id="PF00899"/>
    </source>
</evidence>